<gene>
    <name evidence="1" type="ORF">METZ01_LOCUS364942</name>
</gene>
<organism evidence="1">
    <name type="scientific">marine metagenome</name>
    <dbReference type="NCBI Taxonomy" id="408172"/>
    <lineage>
        <taxon>unclassified sequences</taxon>
        <taxon>metagenomes</taxon>
        <taxon>ecological metagenomes</taxon>
    </lineage>
</organism>
<name>A0A382SSD0_9ZZZZ</name>
<accession>A0A382SSD0</accession>
<dbReference type="EMBL" id="UINC01130800">
    <property type="protein sequence ID" value="SVD12088.1"/>
    <property type="molecule type" value="Genomic_DNA"/>
</dbReference>
<feature type="non-terminal residue" evidence="1">
    <location>
        <position position="1"/>
    </location>
</feature>
<dbReference type="AlphaFoldDB" id="A0A382SSD0"/>
<evidence type="ECO:0000313" key="1">
    <source>
        <dbReference type="EMBL" id="SVD12088.1"/>
    </source>
</evidence>
<proteinExistence type="predicted"/>
<protein>
    <submittedName>
        <fullName evidence="1">Uncharacterized protein</fullName>
    </submittedName>
</protein>
<sequence length="46" mass="5248">VNPKYTNIWCILLVEVAGIEPAPSNCLQDYEIITYYSTLKTLMVQV</sequence>
<reference evidence="1" key="1">
    <citation type="submission" date="2018-05" db="EMBL/GenBank/DDBJ databases">
        <authorList>
            <person name="Lanie J.A."/>
            <person name="Ng W.-L."/>
            <person name="Kazmierczak K.M."/>
            <person name="Andrzejewski T.M."/>
            <person name="Davidsen T.M."/>
            <person name="Wayne K.J."/>
            <person name="Tettelin H."/>
            <person name="Glass J.I."/>
            <person name="Rusch D."/>
            <person name="Podicherti R."/>
            <person name="Tsui H.-C.T."/>
            <person name="Winkler M.E."/>
        </authorList>
    </citation>
    <scope>NUCLEOTIDE SEQUENCE</scope>
</reference>